<dbReference type="GeneID" id="105167630"/>
<dbReference type="PROSITE" id="PS50042">
    <property type="entry name" value="CNMP_BINDING_3"/>
    <property type="match status" value="1"/>
</dbReference>
<accession>A0A6I9TMN1</accession>
<keyword evidence="1" id="KW-1071">Ligand-gated ion channel</keyword>
<dbReference type="PANTHER" id="PTHR45651">
    <property type="entry name" value="CYCLIC NUCLEOTIDE-GATED ION CHANNEL 15-RELATED-RELATED"/>
    <property type="match status" value="1"/>
</dbReference>
<name>A0A6I9TMN1_SESIN</name>
<keyword evidence="5" id="KW-1185">Reference proteome</keyword>
<keyword evidence="3" id="KW-0472">Membrane</keyword>
<sequence>MLFSSHVQTAMSKLIGKLFRSSDDDFTEYPTDCYACTQVGVPVFHSTTCDPVHKPEWEASAGSSLVPITSRSSRNSSAAKNRRLIVDPRSTNVQRWNRLIVLARGVALATDPLYFFSISVSGGGGGGGRPFIYMDGGMATLATVVRTCVDLVHMCHLLVRFRLAYVSRESLVVGCGKLVRDPRAIASHYLLSANGFWFDVFVVLPIPQATYWLLVPMLLRENRIEELTIILQLTFLVQFLPKVYHCYCLMRGMRKVTGYIFGSIWWGFCLNLIAYFLASNASGGYWYILAVRRIASCLTQNCDTRSCNLPLSCSMEACRPTSTNPHGNNSLIVAKTQMCLDSLGPFPYGIYQFALPLMSTDSFTAKILYSNLWGLMALSTMGNNLEPTSQCLEVLFSICMVLAGLLLFTLLIGNIQVFLHAVMMRRRKMQLRYRDMEWWMKHRQLPSQLRRRVRKYEHQIWEMMGGQDEMELIKDLPSGLRREIKRYICLDLIKKVPLFHNLDDLVLDNICDRVKPLLYSKDEKIIREGDPVQRMVFIVCGRVSRSQGLIRGKVATSILEAGSFLGDELISWCLRRPFLDRLPASSATFTCTQPAEAFALEADDLRYITDNFRYHFANEGLKWTARYYSSNWRTWAAVNIQLAWRHYARRTRSGVVDRVSENGGGDSDRRLRKYAAMFLSLRPHDHLE</sequence>
<evidence type="ECO:0000313" key="6">
    <source>
        <dbReference type="RefSeq" id="XP_011085714.1"/>
    </source>
</evidence>
<dbReference type="SUPFAM" id="SSF81324">
    <property type="entry name" value="Voltage-gated potassium channels"/>
    <property type="match status" value="1"/>
</dbReference>
<evidence type="ECO:0000256" key="2">
    <source>
        <dbReference type="ARBA" id="ARBA00023303"/>
    </source>
</evidence>
<dbReference type="KEGG" id="sind:105167630"/>
<keyword evidence="1" id="KW-0813">Transport</keyword>
<feature type="transmembrane region" description="Helical" evidence="3">
    <location>
        <begin position="256"/>
        <end position="278"/>
    </location>
</feature>
<dbReference type="InterPro" id="IPR014710">
    <property type="entry name" value="RmlC-like_jellyroll"/>
</dbReference>
<keyword evidence="3" id="KW-0812">Transmembrane</keyword>
<organism evidence="5 6">
    <name type="scientific">Sesamum indicum</name>
    <name type="common">Oriental sesame</name>
    <name type="synonym">Sesamum orientale</name>
    <dbReference type="NCBI Taxonomy" id="4182"/>
    <lineage>
        <taxon>Eukaryota</taxon>
        <taxon>Viridiplantae</taxon>
        <taxon>Streptophyta</taxon>
        <taxon>Embryophyta</taxon>
        <taxon>Tracheophyta</taxon>
        <taxon>Spermatophyta</taxon>
        <taxon>Magnoliopsida</taxon>
        <taxon>eudicotyledons</taxon>
        <taxon>Gunneridae</taxon>
        <taxon>Pentapetalae</taxon>
        <taxon>asterids</taxon>
        <taxon>lamiids</taxon>
        <taxon>Lamiales</taxon>
        <taxon>Pedaliaceae</taxon>
        <taxon>Sesamum</taxon>
    </lineage>
</organism>
<dbReference type="AlphaFoldDB" id="A0A6I9TMN1"/>
<feature type="transmembrane region" description="Helical" evidence="3">
    <location>
        <begin position="227"/>
        <end position="244"/>
    </location>
</feature>
<feature type="transmembrane region" description="Helical" evidence="3">
    <location>
        <begin position="394"/>
        <end position="422"/>
    </location>
</feature>
<gene>
    <name evidence="6" type="primary">LOC105167630</name>
</gene>
<dbReference type="CDD" id="cd00038">
    <property type="entry name" value="CAP_ED"/>
    <property type="match status" value="1"/>
</dbReference>
<feature type="domain" description="Cyclic nucleotide-binding" evidence="4">
    <location>
        <begin position="498"/>
        <end position="577"/>
    </location>
</feature>
<dbReference type="InParanoid" id="A0A6I9TMN1"/>
<dbReference type="InterPro" id="IPR000595">
    <property type="entry name" value="cNMP-bd_dom"/>
</dbReference>
<proteinExistence type="predicted"/>
<dbReference type="GO" id="GO:0034220">
    <property type="term" value="P:monoatomic ion transmembrane transport"/>
    <property type="evidence" value="ECO:0007669"/>
    <property type="project" value="UniProtKB-KW"/>
</dbReference>
<evidence type="ECO:0000259" key="4">
    <source>
        <dbReference type="PROSITE" id="PS50042"/>
    </source>
</evidence>
<dbReference type="Gene3D" id="2.60.120.10">
    <property type="entry name" value="Jelly Rolls"/>
    <property type="match status" value="1"/>
</dbReference>
<feature type="transmembrane region" description="Helical" evidence="3">
    <location>
        <begin position="196"/>
        <end position="215"/>
    </location>
</feature>
<keyword evidence="3" id="KW-1133">Transmembrane helix</keyword>
<protein>
    <submittedName>
        <fullName evidence="6">Cyclic nucleotide-gated ion channel 2-like isoform X1</fullName>
    </submittedName>
</protein>
<reference evidence="6" key="1">
    <citation type="submission" date="2025-08" db="UniProtKB">
        <authorList>
            <consortium name="RefSeq"/>
        </authorList>
    </citation>
    <scope>IDENTIFICATION</scope>
</reference>
<evidence type="ECO:0000256" key="3">
    <source>
        <dbReference type="SAM" id="Phobius"/>
    </source>
</evidence>
<evidence type="ECO:0000256" key="1">
    <source>
        <dbReference type="ARBA" id="ARBA00023286"/>
    </source>
</evidence>
<dbReference type="PANTHER" id="PTHR45651:SF50">
    <property type="entry name" value="CYCLIC NUCLEOTIDE-GATED ION CHANNEL 2"/>
    <property type="match status" value="1"/>
</dbReference>
<dbReference type="SUPFAM" id="SSF51206">
    <property type="entry name" value="cAMP-binding domain-like"/>
    <property type="match status" value="1"/>
</dbReference>
<dbReference type="RefSeq" id="XP_011085714.1">
    <property type="nucleotide sequence ID" value="XM_011087412.2"/>
</dbReference>
<keyword evidence="2" id="KW-0407">Ion channel</keyword>
<dbReference type="OrthoDB" id="421226at2759"/>
<dbReference type="SMART" id="SM00100">
    <property type="entry name" value="cNMP"/>
    <property type="match status" value="1"/>
</dbReference>
<dbReference type="Gramene" id="SIN_1006554.t">
    <property type="protein sequence ID" value="SIN_1006554.t"/>
    <property type="gene ID" value="SIN_1006554"/>
</dbReference>
<dbReference type="GO" id="GO:0016020">
    <property type="term" value="C:membrane"/>
    <property type="evidence" value="ECO:0007669"/>
    <property type="project" value="UniProtKB-SubCell"/>
</dbReference>
<dbReference type="InterPro" id="IPR018490">
    <property type="entry name" value="cNMP-bd_dom_sf"/>
</dbReference>
<dbReference type="Proteomes" id="UP000504604">
    <property type="component" value="Linkage group LG8"/>
</dbReference>
<keyword evidence="1" id="KW-0406">Ion transport</keyword>
<dbReference type="Gene3D" id="1.10.287.630">
    <property type="entry name" value="Helix hairpin bin"/>
    <property type="match status" value="1"/>
</dbReference>
<evidence type="ECO:0000313" key="5">
    <source>
        <dbReference type="Proteomes" id="UP000504604"/>
    </source>
</evidence>